<reference evidence="2 3" key="1">
    <citation type="journal article" date="2015" name="Stand. Genomic Sci.">
        <title>High quality draft genome sequence of the moderately halophilic bacterium Pontibacillus yanchengensis Y32(T) and comparison among Pontibacillus genomes.</title>
        <authorList>
            <person name="Huang J."/>
            <person name="Qiao Z.X."/>
            <person name="Tang J.W."/>
            <person name="Wang G."/>
        </authorList>
    </citation>
    <scope>NUCLEOTIDE SEQUENCE [LARGE SCALE GENOMIC DNA]</scope>
    <source>
        <strain evidence="2 3">Y32</strain>
    </source>
</reference>
<feature type="transmembrane region" description="Helical" evidence="1">
    <location>
        <begin position="30"/>
        <end position="50"/>
    </location>
</feature>
<protein>
    <submittedName>
        <fullName evidence="2">Uncharacterized protein</fullName>
    </submittedName>
</protein>
<dbReference type="AlphaFoldDB" id="A0A0A2T731"/>
<evidence type="ECO:0000313" key="3">
    <source>
        <dbReference type="Proteomes" id="UP000030147"/>
    </source>
</evidence>
<comment type="caution">
    <text evidence="2">The sequence shown here is derived from an EMBL/GenBank/DDBJ whole genome shotgun (WGS) entry which is preliminary data.</text>
</comment>
<feature type="transmembrane region" description="Helical" evidence="1">
    <location>
        <begin position="105"/>
        <end position="121"/>
    </location>
</feature>
<accession>A0A0A2T731</accession>
<sequence length="165" mass="19393">MKRYLTTLIEDIKHTRTRFKHNGKSGLLTFLKKIIIILIICLIILGPHAFPHFLTSPFGFSYNVNKDTVYEHNAMGGLAESYSIDIDDSYKQQRIAEKITELNNYYNFVISAFALYVITFLMERRQNKTRRNWSMNVLSLFLGLVILYIQQNILLRNLLVDWNIL</sequence>
<keyword evidence="1" id="KW-0472">Membrane</keyword>
<dbReference type="Proteomes" id="UP000030147">
    <property type="component" value="Unassembled WGS sequence"/>
</dbReference>
<dbReference type="EMBL" id="AVBF01000055">
    <property type="protein sequence ID" value="KGP71622.1"/>
    <property type="molecule type" value="Genomic_DNA"/>
</dbReference>
<keyword evidence="3" id="KW-1185">Reference proteome</keyword>
<feature type="transmembrane region" description="Helical" evidence="1">
    <location>
        <begin position="133"/>
        <end position="150"/>
    </location>
</feature>
<keyword evidence="1" id="KW-0812">Transmembrane</keyword>
<evidence type="ECO:0000256" key="1">
    <source>
        <dbReference type="SAM" id="Phobius"/>
    </source>
</evidence>
<gene>
    <name evidence="2" type="ORF">N782_17880</name>
</gene>
<name>A0A0A2T731_9BACI</name>
<keyword evidence="1" id="KW-1133">Transmembrane helix</keyword>
<evidence type="ECO:0000313" key="2">
    <source>
        <dbReference type="EMBL" id="KGP71622.1"/>
    </source>
</evidence>
<dbReference type="RefSeq" id="WP_036822388.1">
    <property type="nucleotide sequence ID" value="NZ_AVBF01000055.1"/>
</dbReference>
<organism evidence="2 3">
    <name type="scientific">Pontibacillus yanchengensis Y32</name>
    <dbReference type="NCBI Taxonomy" id="1385514"/>
    <lineage>
        <taxon>Bacteria</taxon>
        <taxon>Bacillati</taxon>
        <taxon>Bacillota</taxon>
        <taxon>Bacilli</taxon>
        <taxon>Bacillales</taxon>
        <taxon>Bacillaceae</taxon>
        <taxon>Pontibacillus</taxon>
    </lineage>
</organism>
<proteinExistence type="predicted"/>